<proteinExistence type="predicted"/>
<gene>
    <name evidence="2" type="ORF">CU098_008781</name>
</gene>
<keyword evidence="3" id="KW-1185">Reference proteome</keyword>
<comment type="caution">
    <text evidence="2">The sequence shown here is derived from an EMBL/GenBank/DDBJ whole genome shotgun (WGS) entry which is preliminary data.</text>
</comment>
<dbReference type="EMBL" id="PJQM01001798">
    <property type="protein sequence ID" value="RCI00818.1"/>
    <property type="molecule type" value="Genomic_DNA"/>
</dbReference>
<accession>A0A367KF65</accession>
<sequence length="142" mass="16505">MDEIEGEHQILAEKIREETVSTAHIESAQYVYDVVRTEITQIRTMENSQNKETDTQNEEVDEEVTDYHDDQSEINETEQDECTEAEPWIPENGINITNLFTAYYQRIEQFVKSEGLIPIKTNMQELSALNHILDLNHCNTAK</sequence>
<organism evidence="2 3">
    <name type="scientific">Rhizopus stolonifer</name>
    <name type="common">Rhizopus nigricans</name>
    <dbReference type="NCBI Taxonomy" id="4846"/>
    <lineage>
        <taxon>Eukaryota</taxon>
        <taxon>Fungi</taxon>
        <taxon>Fungi incertae sedis</taxon>
        <taxon>Mucoromycota</taxon>
        <taxon>Mucoromycotina</taxon>
        <taxon>Mucoromycetes</taxon>
        <taxon>Mucorales</taxon>
        <taxon>Mucorineae</taxon>
        <taxon>Rhizopodaceae</taxon>
        <taxon>Rhizopus</taxon>
    </lineage>
</organism>
<feature type="region of interest" description="Disordered" evidence="1">
    <location>
        <begin position="45"/>
        <end position="82"/>
    </location>
</feature>
<evidence type="ECO:0000256" key="1">
    <source>
        <dbReference type="SAM" id="MobiDB-lite"/>
    </source>
</evidence>
<evidence type="ECO:0000313" key="3">
    <source>
        <dbReference type="Proteomes" id="UP000253551"/>
    </source>
</evidence>
<protein>
    <submittedName>
        <fullName evidence="2">Uncharacterized protein</fullName>
    </submittedName>
</protein>
<feature type="compositionally biased region" description="Acidic residues" evidence="1">
    <location>
        <begin position="55"/>
        <end position="64"/>
    </location>
</feature>
<name>A0A367KF65_RHIST</name>
<evidence type="ECO:0000313" key="2">
    <source>
        <dbReference type="EMBL" id="RCI00818.1"/>
    </source>
</evidence>
<dbReference type="AlphaFoldDB" id="A0A367KF65"/>
<dbReference type="Proteomes" id="UP000253551">
    <property type="component" value="Unassembled WGS sequence"/>
</dbReference>
<dbReference type="OrthoDB" id="2233822at2759"/>
<reference evidence="2 3" key="1">
    <citation type="journal article" date="2018" name="G3 (Bethesda)">
        <title>Phylogenetic and Phylogenomic Definition of Rhizopus Species.</title>
        <authorList>
            <person name="Gryganskyi A.P."/>
            <person name="Golan J."/>
            <person name="Dolatabadi S."/>
            <person name="Mondo S."/>
            <person name="Robb S."/>
            <person name="Idnurm A."/>
            <person name="Muszewska A."/>
            <person name="Steczkiewicz K."/>
            <person name="Masonjones S."/>
            <person name="Liao H.L."/>
            <person name="Gajdeczka M.T."/>
            <person name="Anike F."/>
            <person name="Vuek A."/>
            <person name="Anishchenko I.M."/>
            <person name="Voigt K."/>
            <person name="de Hoog G.S."/>
            <person name="Smith M.E."/>
            <person name="Heitman J."/>
            <person name="Vilgalys R."/>
            <person name="Stajich J.E."/>
        </authorList>
    </citation>
    <scope>NUCLEOTIDE SEQUENCE [LARGE SCALE GENOMIC DNA]</scope>
    <source>
        <strain evidence="2 3">LSU 92-RS-03</strain>
    </source>
</reference>
<feature type="compositionally biased region" description="Acidic residues" evidence="1">
    <location>
        <begin position="72"/>
        <end position="82"/>
    </location>
</feature>